<keyword evidence="3" id="KW-1185">Reference proteome</keyword>
<dbReference type="Pfam" id="PF14317">
    <property type="entry name" value="YcxB"/>
    <property type="match status" value="1"/>
</dbReference>
<feature type="domain" description="YcxB-like C-terminal" evidence="1">
    <location>
        <begin position="110"/>
        <end position="164"/>
    </location>
</feature>
<evidence type="ECO:0000259" key="1">
    <source>
        <dbReference type="Pfam" id="PF14317"/>
    </source>
</evidence>
<protein>
    <submittedName>
        <fullName evidence="2">YcxB family protein</fullName>
    </submittedName>
</protein>
<evidence type="ECO:0000313" key="2">
    <source>
        <dbReference type="EMBL" id="MCW8107170.1"/>
    </source>
</evidence>
<gene>
    <name evidence="2" type="ORF">OPS25_01460</name>
</gene>
<reference evidence="2" key="1">
    <citation type="submission" date="2022-11" db="EMBL/GenBank/DDBJ databases">
        <title>Alteromonas sp. nov., isolated from sea water of the Qingdao.</title>
        <authorList>
            <person name="Wang Q."/>
        </authorList>
    </citation>
    <scope>NUCLEOTIDE SEQUENCE</scope>
    <source>
        <strain evidence="2">ASW11-7</strain>
    </source>
</reference>
<organism evidence="2 3">
    <name type="scientific">Alteromonas aquimaris</name>
    <dbReference type="NCBI Taxonomy" id="2998417"/>
    <lineage>
        <taxon>Bacteria</taxon>
        <taxon>Pseudomonadati</taxon>
        <taxon>Pseudomonadota</taxon>
        <taxon>Gammaproteobacteria</taxon>
        <taxon>Alteromonadales</taxon>
        <taxon>Alteromonadaceae</taxon>
        <taxon>Alteromonas/Salinimonas group</taxon>
        <taxon>Alteromonas</taxon>
    </lineage>
</organism>
<name>A0ABT3P336_9ALTE</name>
<dbReference type="RefSeq" id="WP_265615871.1">
    <property type="nucleotide sequence ID" value="NZ_JAPFRD010000002.1"/>
</dbReference>
<comment type="caution">
    <text evidence="2">The sequence shown here is derived from an EMBL/GenBank/DDBJ whole genome shotgun (WGS) entry which is preliminary data.</text>
</comment>
<dbReference type="InterPro" id="IPR025588">
    <property type="entry name" value="YcxB-like_C"/>
</dbReference>
<accession>A0ABT3P336</accession>
<dbReference type="EMBL" id="JAPFRD010000002">
    <property type="protein sequence ID" value="MCW8107170.1"/>
    <property type="molecule type" value="Genomic_DNA"/>
</dbReference>
<proteinExistence type="predicted"/>
<sequence>MKIVVLILQEVMLQPFSYETSYILDKSHFKETYEESATVPHPVQAYRLTVLLVIVGCVILMLPEVSDYLGWFTIAIGAIEAVSVRFRKGWWITSQMFSRAANNTVALTVTETQITIRSPSVTQSISWDQVSHLTATNRGWLLHHNGGRTYLSNRCLSESVINFLHALAQSKNKKS</sequence>
<evidence type="ECO:0000313" key="3">
    <source>
        <dbReference type="Proteomes" id="UP001142810"/>
    </source>
</evidence>
<dbReference type="Proteomes" id="UP001142810">
    <property type="component" value="Unassembled WGS sequence"/>
</dbReference>